<dbReference type="OrthoDB" id="9797941at2"/>
<dbReference type="Gene3D" id="3.30.420.130">
    <property type="entry name" value="Dinitrogenase iron-molybdenum cofactor biosynthesis domain"/>
    <property type="match status" value="1"/>
</dbReference>
<dbReference type="GO" id="GO:0051540">
    <property type="term" value="F:metal cluster binding"/>
    <property type="evidence" value="ECO:0007669"/>
    <property type="project" value="InterPro"/>
</dbReference>
<evidence type="ECO:0000256" key="1">
    <source>
        <dbReference type="ARBA" id="ARBA00010285"/>
    </source>
</evidence>
<dbReference type="NCBIfam" id="TIGR02663">
    <property type="entry name" value="nifX"/>
    <property type="match status" value="1"/>
</dbReference>
<evidence type="ECO:0000259" key="4">
    <source>
        <dbReference type="Pfam" id="PF16844"/>
    </source>
</evidence>
<dbReference type="Pfam" id="PF16844">
    <property type="entry name" value="DIMCO_N"/>
    <property type="match status" value="1"/>
</dbReference>
<keyword evidence="6" id="KW-1185">Reference proteome</keyword>
<dbReference type="EMBL" id="PTIY01000019">
    <property type="protein sequence ID" value="PPK65721.1"/>
    <property type="molecule type" value="Genomic_DNA"/>
</dbReference>
<comment type="similarity">
    <text evidence="1">Belongs to the NifX/NifY family.</text>
</comment>
<protein>
    <submittedName>
        <fullName evidence="5">Nitrogen fixation protein NifX</fullName>
    </submittedName>
</protein>
<dbReference type="Proteomes" id="UP000238071">
    <property type="component" value="Unassembled WGS sequence"/>
</dbReference>
<comment type="caution">
    <text evidence="5">The sequence shown here is derived from an EMBL/GenBank/DDBJ whole genome shotgun (WGS) entry which is preliminary data.</text>
</comment>
<dbReference type="InterPro" id="IPR038127">
    <property type="entry name" value="NafY_N_sf"/>
</dbReference>
<sequence length="231" mass="24666">MNSQAISRELALRIGLAARALPDTDAKRLLSVLTDCIGLPLTEQKIAGIDLNALKSAKAGEFADVDEPLLTHALSILKSGLNAPERQAYTDGDMPGSVRIACASNDGINVDGHFGSCSQFLIYQVSADEARLIDIRNPDIPDGLEVDDKNAFRAELIQDCQVLYIASVGGPAAAKIVKLGIHPMKLPGIETIADIIKQLQTVIAGTPPPWLAKVMGVEASDRFHFEREATG</sequence>
<dbReference type="SUPFAM" id="SSF53146">
    <property type="entry name" value="Nitrogenase accessory factor-like"/>
    <property type="match status" value="1"/>
</dbReference>
<gene>
    <name evidence="5" type="ORF">B0F88_11923</name>
</gene>
<proteinExistence type="inferred from homology"/>
<dbReference type="RefSeq" id="WP_104425163.1">
    <property type="nucleotide sequence ID" value="NZ_PTIY01000019.1"/>
</dbReference>
<evidence type="ECO:0000313" key="6">
    <source>
        <dbReference type="Proteomes" id="UP000238071"/>
    </source>
</evidence>
<evidence type="ECO:0000259" key="3">
    <source>
        <dbReference type="Pfam" id="PF02579"/>
    </source>
</evidence>
<evidence type="ECO:0000256" key="2">
    <source>
        <dbReference type="ARBA" id="ARBA00023231"/>
    </source>
</evidence>
<dbReference type="PANTHER" id="PTHR33937:SF1">
    <property type="entry name" value="IRON-MOLIBDENUM COFACTOR PROCESSING PROTEIN"/>
    <property type="match status" value="1"/>
</dbReference>
<dbReference type="InterPro" id="IPR013480">
    <property type="entry name" value="NifX"/>
</dbReference>
<dbReference type="InterPro" id="IPR051840">
    <property type="entry name" value="NifX/NifY_domain"/>
</dbReference>
<accession>A0A2S6GKP3</accession>
<dbReference type="InterPro" id="IPR003731">
    <property type="entry name" value="Di-Nase_FeMo-co_biosynth"/>
</dbReference>
<evidence type="ECO:0000313" key="5">
    <source>
        <dbReference type="EMBL" id="PPK65721.1"/>
    </source>
</evidence>
<organism evidence="5 6">
    <name type="scientific">Methylobacter tundripaludum</name>
    <dbReference type="NCBI Taxonomy" id="173365"/>
    <lineage>
        <taxon>Bacteria</taxon>
        <taxon>Pseudomonadati</taxon>
        <taxon>Pseudomonadota</taxon>
        <taxon>Gammaproteobacteria</taxon>
        <taxon>Methylococcales</taxon>
        <taxon>Methylococcaceae</taxon>
        <taxon>Methylobacter</taxon>
    </lineage>
</organism>
<feature type="domain" description="Dinitrogenase iron-molybdenum cofactor biosynthesis" evidence="3">
    <location>
        <begin position="107"/>
        <end position="200"/>
    </location>
</feature>
<name>A0A2S6GKP3_9GAMM</name>
<keyword evidence="2" id="KW-0535">Nitrogen fixation</keyword>
<dbReference type="Gene3D" id="1.10.150.590">
    <property type="entry name" value="Dinitrogenase iron-molybdenum cofactor, N-terminal"/>
    <property type="match status" value="1"/>
</dbReference>
<dbReference type="GO" id="GO:0009399">
    <property type="term" value="P:nitrogen fixation"/>
    <property type="evidence" value="ECO:0007669"/>
    <property type="project" value="InterPro"/>
</dbReference>
<dbReference type="InterPro" id="IPR034169">
    <property type="entry name" value="NifX-like"/>
</dbReference>
<dbReference type="Pfam" id="PF02579">
    <property type="entry name" value="Nitro_FeMo-Co"/>
    <property type="match status" value="1"/>
</dbReference>
<reference evidence="5 6" key="1">
    <citation type="submission" date="2018-02" db="EMBL/GenBank/DDBJ databases">
        <title>Subsurface microbial communities from deep shales in Ohio and West Virginia, USA.</title>
        <authorList>
            <person name="Wrighton K."/>
        </authorList>
    </citation>
    <scope>NUCLEOTIDE SEQUENCE [LARGE SCALE GENOMIC DNA]</scope>
    <source>
        <strain evidence="5 6">OWC-G53F</strain>
    </source>
</reference>
<dbReference type="InterPro" id="IPR036105">
    <property type="entry name" value="DiNase_FeMo-co_biosyn_sf"/>
</dbReference>
<dbReference type="PANTHER" id="PTHR33937">
    <property type="entry name" value="IRON-MOLYBDENUM PROTEIN-RELATED-RELATED"/>
    <property type="match status" value="1"/>
</dbReference>
<dbReference type="AlphaFoldDB" id="A0A2S6GKP3"/>
<dbReference type="InterPro" id="IPR031763">
    <property type="entry name" value="NafY_N"/>
</dbReference>
<feature type="domain" description="Dinitrogenase iron-molybdenum cofactor N-terminal" evidence="4">
    <location>
        <begin position="6"/>
        <end position="78"/>
    </location>
</feature>
<dbReference type="CDD" id="cd00853">
    <property type="entry name" value="NifX"/>
    <property type="match status" value="1"/>
</dbReference>